<reference evidence="2" key="1">
    <citation type="submission" date="2023-08" db="EMBL/GenBank/DDBJ databases">
        <title>Chromosome-level Genome Assembly of mud carp (Cirrhinus molitorella).</title>
        <authorList>
            <person name="Liu H."/>
        </authorList>
    </citation>
    <scope>NUCLEOTIDE SEQUENCE</scope>
    <source>
        <strain evidence="2">Prfri</strain>
        <tissue evidence="2">Muscle</tissue>
    </source>
</reference>
<evidence type="ECO:0000313" key="2">
    <source>
        <dbReference type="EMBL" id="KAK2881741.1"/>
    </source>
</evidence>
<comment type="caution">
    <text evidence="2">The sequence shown here is derived from an EMBL/GenBank/DDBJ whole genome shotgun (WGS) entry which is preliminary data.</text>
</comment>
<dbReference type="Proteomes" id="UP001187343">
    <property type="component" value="Unassembled WGS sequence"/>
</dbReference>
<accession>A0AA88TFA6</accession>
<gene>
    <name evidence="2" type="ORF">Q8A67_019009</name>
</gene>
<protein>
    <submittedName>
        <fullName evidence="2">Uncharacterized protein</fullName>
    </submittedName>
</protein>
<feature type="compositionally biased region" description="Polar residues" evidence="1">
    <location>
        <begin position="1"/>
        <end position="12"/>
    </location>
</feature>
<evidence type="ECO:0000313" key="3">
    <source>
        <dbReference type="Proteomes" id="UP001187343"/>
    </source>
</evidence>
<feature type="compositionally biased region" description="Basic and acidic residues" evidence="1">
    <location>
        <begin position="20"/>
        <end position="30"/>
    </location>
</feature>
<name>A0AA88TFA6_9TELE</name>
<keyword evidence="3" id="KW-1185">Reference proteome</keyword>
<sequence>MLLNANNCSDRTATPLLDQVDSRGKEETEQRNSCPESEADAPSALPSGKIHTEVVSGHTQVNKLLLTEASGEPRAELRSSPVFQLSRFCSDGPIRTGAVSELYDCVDHSSAHVVTGQTISGRMKSQKLIPHHLHLHPPLR</sequence>
<feature type="region of interest" description="Disordered" evidence="1">
    <location>
        <begin position="1"/>
        <end position="47"/>
    </location>
</feature>
<proteinExistence type="predicted"/>
<evidence type="ECO:0000256" key="1">
    <source>
        <dbReference type="SAM" id="MobiDB-lite"/>
    </source>
</evidence>
<dbReference type="EMBL" id="JAUYZG010000018">
    <property type="protein sequence ID" value="KAK2881741.1"/>
    <property type="molecule type" value="Genomic_DNA"/>
</dbReference>
<organism evidence="2 3">
    <name type="scientific">Cirrhinus molitorella</name>
    <name type="common">mud carp</name>
    <dbReference type="NCBI Taxonomy" id="172907"/>
    <lineage>
        <taxon>Eukaryota</taxon>
        <taxon>Metazoa</taxon>
        <taxon>Chordata</taxon>
        <taxon>Craniata</taxon>
        <taxon>Vertebrata</taxon>
        <taxon>Euteleostomi</taxon>
        <taxon>Actinopterygii</taxon>
        <taxon>Neopterygii</taxon>
        <taxon>Teleostei</taxon>
        <taxon>Ostariophysi</taxon>
        <taxon>Cypriniformes</taxon>
        <taxon>Cyprinidae</taxon>
        <taxon>Labeoninae</taxon>
        <taxon>Labeonini</taxon>
        <taxon>Cirrhinus</taxon>
    </lineage>
</organism>
<dbReference type="AlphaFoldDB" id="A0AA88TFA6"/>